<keyword evidence="3" id="KW-1185">Reference proteome</keyword>
<feature type="compositionally biased region" description="Basic and acidic residues" evidence="1">
    <location>
        <begin position="57"/>
        <end position="66"/>
    </location>
</feature>
<evidence type="ECO:0000256" key="1">
    <source>
        <dbReference type="SAM" id="MobiDB-lite"/>
    </source>
</evidence>
<sequence>MDTHSAQPEPMDGQQGTLREGSQEHPPILKRRSEVDWAQGHHAAKSSKADATSVAPQEDKSNEKPPSESNGGSTGREAEGLAARTSQVNLLNTLKEFMFRQPPNTTSSAILDAQQQENFPFSVPPGVRRSTTPSSDATQRPCCPSQSREEKSRGSTRFTGSASSGRVSFPESDAPDMAISNRKPRRPRSKRLIIGTW</sequence>
<feature type="region of interest" description="Disordered" evidence="1">
    <location>
        <begin position="1"/>
        <end position="87"/>
    </location>
</feature>
<evidence type="ECO:0000313" key="3">
    <source>
        <dbReference type="Proteomes" id="UP000054018"/>
    </source>
</evidence>
<feature type="compositionally biased region" description="Basic residues" evidence="1">
    <location>
        <begin position="182"/>
        <end position="191"/>
    </location>
</feature>
<evidence type="ECO:0000313" key="2">
    <source>
        <dbReference type="EMBL" id="KIK31325.1"/>
    </source>
</evidence>
<reference evidence="2 3" key="1">
    <citation type="submission" date="2014-04" db="EMBL/GenBank/DDBJ databases">
        <authorList>
            <consortium name="DOE Joint Genome Institute"/>
            <person name="Kuo A."/>
            <person name="Kohler A."/>
            <person name="Costa M.D."/>
            <person name="Nagy L.G."/>
            <person name="Floudas D."/>
            <person name="Copeland A."/>
            <person name="Barry K.W."/>
            <person name="Cichocki N."/>
            <person name="Veneault-Fourrey C."/>
            <person name="LaButti K."/>
            <person name="Lindquist E.A."/>
            <person name="Lipzen A."/>
            <person name="Lundell T."/>
            <person name="Morin E."/>
            <person name="Murat C."/>
            <person name="Sun H."/>
            <person name="Tunlid A."/>
            <person name="Henrissat B."/>
            <person name="Grigoriev I.V."/>
            <person name="Hibbett D.S."/>
            <person name="Martin F."/>
            <person name="Nordberg H.P."/>
            <person name="Cantor M.N."/>
            <person name="Hua S.X."/>
        </authorList>
    </citation>
    <scope>NUCLEOTIDE SEQUENCE [LARGE SCALE GENOMIC DNA]</scope>
    <source>
        <strain evidence="2 3">441</strain>
    </source>
</reference>
<feature type="compositionally biased region" description="Polar residues" evidence="1">
    <location>
        <begin position="129"/>
        <end position="138"/>
    </location>
</feature>
<gene>
    <name evidence="2" type="ORF">PISMIDRAFT_20658</name>
</gene>
<feature type="region of interest" description="Disordered" evidence="1">
    <location>
        <begin position="104"/>
        <end position="197"/>
    </location>
</feature>
<feature type="compositionally biased region" description="Polar residues" evidence="1">
    <location>
        <begin position="104"/>
        <end position="119"/>
    </location>
</feature>
<dbReference type="HOGENOM" id="CLU_1384651_0_0_1"/>
<dbReference type="Proteomes" id="UP000054018">
    <property type="component" value="Unassembled WGS sequence"/>
</dbReference>
<organism evidence="2 3">
    <name type="scientific">Pisolithus microcarpus 441</name>
    <dbReference type="NCBI Taxonomy" id="765257"/>
    <lineage>
        <taxon>Eukaryota</taxon>
        <taxon>Fungi</taxon>
        <taxon>Dikarya</taxon>
        <taxon>Basidiomycota</taxon>
        <taxon>Agaricomycotina</taxon>
        <taxon>Agaricomycetes</taxon>
        <taxon>Agaricomycetidae</taxon>
        <taxon>Boletales</taxon>
        <taxon>Sclerodermatineae</taxon>
        <taxon>Pisolithaceae</taxon>
        <taxon>Pisolithus</taxon>
    </lineage>
</organism>
<dbReference type="EMBL" id="KN833685">
    <property type="protein sequence ID" value="KIK31325.1"/>
    <property type="molecule type" value="Genomic_DNA"/>
</dbReference>
<proteinExistence type="predicted"/>
<reference evidence="3" key="2">
    <citation type="submission" date="2015-01" db="EMBL/GenBank/DDBJ databases">
        <title>Evolutionary Origins and Diversification of the Mycorrhizal Mutualists.</title>
        <authorList>
            <consortium name="DOE Joint Genome Institute"/>
            <consortium name="Mycorrhizal Genomics Consortium"/>
            <person name="Kohler A."/>
            <person name="Kuo A."/>
            <person name="Nagy L.G."/>
            <person name="Floudas D."/>
            <person name="Copeland A."/>
            <person name="Barry K.W."/>
            <person name="Cichocki N."/>
            <person name="Veneault-Fourrey C."/>
            <person name="LaButti K."/>
            <person name="Lindquist E.A."/>
            <person name="Lipzen A."/>
            <person name="Lundell T."/>
            <person name="Morin E."/>
            <person name="Murat C."/>
            <person name="Riley R."/>
            <person name="Ohm R."/>
            <person name="Sun H."/>
            <person name="Tunlid A."/>
            <person name="Henrissat B."/>
            <person name="Grigoriev I.V."/>
            <person name="Hibbett D.S."/>
            <person name="Martin F."/>
        </authorList>
    </citation>
    <scope>NUCLEOTIDE SEQUENCE [LARGE SCALE GENOMIC DNA]</scope>
    <source>
        <strain evidence="3">441</strain>
    </source>
</reference>
<feature type="compositionally biased region" description="Polar residues" evidence="1">
    <location>
        <begin position="155"/>
        <end position="166"/>
    </location>
</feature>
<name>A0A0C9Z188_9AGAM</name>
<accession>A0A0C9Z188</accession>
<dbReference type="AlphaFoldDB" id="A0A0C9Z188"/>
<protein>
    <submittedName>
        <fullName evidence="2">Uncharacterized protein</fullName>
    </submittedName>
</protein>